<reference evidence="2" key="1">
    <citation type="journal article" date="2023" name="Mol. Phylogenet. Evol.">
        <title>Genome-scale phylogeny and comparative genomics of the fungal order Sordariales.</title>
        <authorList>
            <person name="Hensen N."/>
            <person name="Bonometti L."/>
            <person name="Westerberg I."/>
            <person name="Brannstrom I.O."/>
            <person name="Guillou S."/>
            <person name="Cros-Aarteil S."/>
            <person name="Calhoun S."/>
            <person name="Haridas S."/>
            <person name="Kuo A."/>
            <person name="Mondo S."/>
            <person name="Pangilinan J."/>
            <person name="Riley R."/>
            <person name="LaButti K."/>
            <person name="Andreopoulos B."/>
            <person name="Lipzen A."/>
            <person name="Chen C."/>
            <person name="Yan M."/>
            <person name="Daum C."/>
            <person name="Ng V."/>
            <person name="Clum A."/>
            <person name="Steindorff A."/>
            <person name="Ohm R.A."/>
            <person name="Martin F."/>
            <person name="Silar P."/>
            <person name="Natvig D.O."/>
            <person name="Lalanne C."/>
            <person name="Gautier V."/>
            <person name="Ament-Velasquez S.L."/>
            <person name="Kruys A."/>
            <person name="Hutchinson M.I."/>
            <person name="Powell A.J."/>
            <person name="Barry K."/>
            <person name="Miller A.N."/>
            <person name="Grigoriev I.V."/>
            <person name="Debuchy R."/>
            <person name="Gladieux P."/>
            <person name="Hiltunen Thoren M."/>
            <person name="Johannesson H."/>
        </authorList>
    </citation>
    <scope>NUCLEOTIDE SEQUENCE</scope>
    <source>
        <strain evidence="2">CBS 103.79</strain>
    </source>
</reference>
<feature type="chain" id="PRO_5042977169" evidence="1">
    <location>
        <begin position="19"/>
        <end position="118"/>
    </location>
</feature>
<sequence>MRLPTLAVLAPLVGLAAADKLVTTVICMAGVQCSYINGWWTTGYGSYWATGTDGCHWADMTTVPSLENWCLDFANNRGHFYFYGQGKRCLRVVSFTQTSYSPSETQFAMVWEEVTCTW</sequence>
<dbReference type="AlphaFoldDB" id="A0AAN6MCB8"/>
<gene>
    <name evidence="2" type="ORF">C8A05DRAFT_19109</name>
</gene>
<proteinExistence type="predicted"/>
<dbReference type="Proteomes" id="UP001303889">
    <property type="component" value="Unassembled WGS sequence"/>
</dbReference>
<organism evidence="2 3">
    <name type="scientific">Staphylotrichum tortipilum</name>
    <dbReference type="NCBI Taxonomy" id="2831512"/>
    <lineage>
        <taxon>Eukaryota</taxon>
        <taxon>Fungi</taxon>
        <taxon>Dikarya</taxon>
        <taxon>Ascomycota</taxon>
        <taxon>Pezizomycotina</taxon>
        <taxon>Sordariomycetes</taxon>
        <taxon>Sordariomycetidae</taxon>
        <taxon>Sordariales</taxon>
        <taxon>Chaetomiaceae</taxon>
        <taxon>Staphylotrichum</taxon>
    </lineage>
</organism>
<reference evidence="2" key="2">
    <citation type="submission" date="2023-05" db="EMBL/GenBank/DDBJ databases">
        <authorList>
            <consortium name="Lawrence Berkeley National Laboratory"/>
            <person name="Steindorff A."/>
            <person name="Hensen N."/>
            <person name="Bonometti L."/>
            <person name="Westerberg I."/>
            <person name="Brannstrom I.O."/>
            <person name="Guillou S."/>
            <person name="Cros-Aarteil S."/>
            <person name="Calhoun S."/>
            <person name="Haridas S."/>
            <person name="Kuo A."/>
            <person name="Mondo S."/>
            <person name="Pangilinan J."/>
            <person name="Riley R."/>
            <person name="Labutti K."/>
            <person name="Andreopoulos B."/>
            <person name="Lipzen A."/>
            <person name="Chen C."/>
            <person name="Yanf M."/>
            <person name="Daum C."/>
            <person name="Ng V."/>
            <person name="Clum A."/>
            <person name="Ohm R."/>
            <person name="Martin F."/>
            <person name="Silar P."/>
            <person name="Natvig D."/>
            <person name="Lalanne C."/>
            <person name="Gautier V."/>
            <person name="Ament-Velasquez S.L."/>
            <person name="Kruys A."/>
            <person name="Hutchinson M.I."/>
            <person name="Powell A.J."/>
            <person name="Barry K."/>
            <person name="Miller A.N."/>
            <person name="Grigoriev I.V."/>
            <person name="Debuchy R."/>
            <person name="Gladieux P."/>
            <person name="Thoren M.H."/>
            <person name="Johannesson H."/>
        </authorList>
    </citation>
    <scope>NUCLEOTIDE SEQUENCE</scope>
    <source>
        <strain evidence="2">CBS 103.79</strain>
    </source>
</reference>
<keyword evidence="1" id="KW-0732">Signal</keyword>
<feature type="signal peptide" evidence="1">
    <location>
        <begin position="1"/>
        <end position="18"/>
    </location>
</feature>
<dbReference type="EMBL" id="MU855966">
    <property type="protein sequence ID" value="KAK3898276.1"/>
    <property type="molecule type" value="Genomic_DNA"/>
</dbReference>
<name>A0AAN6MCB8_9PEZI</name>
<comment type="caution">
    <text evidence="2">The sequence shown here is derived from an EMBL/GenBank/DDBJ whole genome shotgun (WGS) entry which is preliminary data.</text>
</comment>
<evidence type="ECO:0000313" key="2">
    <source>
        <dbReference type="EMBL" id="KAK3898276.1"/>
    </source>
</evidence>
<evidence type="ECO:0000256" key="1">
    <source>
        <dbReference type="SAM" id="SignalP"/>
    </source>
</evidence>
<protein>
    <submittedName>
        <fullName evidence="2">Uncharacterized protein</fullName>
    </submittedName>
</protein>
<evidence type="ECO:0000313" key="3">
    <source>
        <dbReference type="Proteomes" id="UP001303889"/>
    </source>
</evidence>
<accession>A0AAN6MCB8</accession>
<keyword evidence="3" id="KW-1185">Reference proteome</keyword>